<evidence type="ECO:0000313" key="3">
    <source>
        <dbReference type="Proteomes" id="UP001141434"/>
    </source>
</evidence>
<name>A0A9W9F9K6_9EURO</name>
<comment type="caution">
    <text evidence="2">The sequence shown here is derived from an EMBL/GenBank/DDBJ whole genome shotgun (WGS) entry which is preliminary data.</text>
</comment>
<protein>
    <submittedName>
        <fullName evidence="2">Uncharacterized protein</fullName>
    </submittedName>
</protein>
<evidence type="ECO:0000313" key="2">
    <source>
        <dbReference type="EMBL" id="KAJ5096170.1"/>
    </source>
</evidence>
<feature type="region of interest" description="Disordered" evidence="1">
    <location>
        <begin position="42"/>
        <end position="70"/>
    </location>
</feature>
<dbReference type="RefSeq" id="XP_056511721.1">
    <property type="nucleotide sequence ID" value="XM_056656108.1"/>
</dbReference>
<gene>
    <name evidence="2" type="ORF">NUU61_005526</name>
</gene>
<proteinExistence type="predicted"/>
<evidence type="ECO:0000256" key="1">
    <source>
        <dbReference type="SAM" id="MobiDB-lite"/>
    </source>
</evidence>
<accession>A0A9W9F9K6</accession>
<organism evidence="2 3">
    <name type="scientific">Penicillium alfredii</name>
    <dbReference type="NCBI Taxonomy" id="1506179"/>
    <lineage>
        <taxon>Eukaryota</taxon>
        <taxon>Fungi</taxon>
        <taxon>Dikarya</taxon>
        <taxon>Ascomycota</taxon>
        <taxon>Pezizomycotina</taxon>
        <taxon>Eurotiomycetes</taxon>
        <taxon>Eurotiomycetidae</taxon>
        <taxon>Eurotiales</taxon>
        <taxon>Aspergillaceae</taxon>
        <taxon>Penicillium</taxon>
    </lineage>
</organism>
<dbReference type="GeneID" id="81395276"/>
<reference evidence="2" key="2">
    <citation type="journal article" date="2023" name="IMA Fungus">
        <title>Comparative genomic study of the Penicillium genus elucidates a diverse pangenome and 15 lateral gene transfer events.</title>
        <authorList>
            <person name="Petersen C."/>
            <person name="Sorensen T."/>
            <person name="Nielsen M.R."/>
            <person name="Sondergaard T.E."/>
            <person name="Sorensen J.L."/>
            <person name="Fitzpatrick D.A."/>
            <person name="Frisvad J.C."/>
            <person name="Nielsen K.L."/>
        </authorList>
    </citation>
    <scope>NUCLEOTIDE SEQUENCE</scope>
    <source>
        <strain evidence="2">IBT 34128</strain>
    </source>
</reference>
<dbReference type="EMBL" id="JAPMSZ010000007">
    <property type="protein sequence ID" value="KAJ5096170.1"/>
    <property type="molecule type" value="Genomic_DNA"/>
</dbReference>
<reference evidence="2" key="1">
    <citation type="submission" date="2022-11" db="EMBL/GenBank/DDBJ databases">
        <authorList>
            <person name="Petersen C."/>
        </authorList>
    </citation>
    <scope>NUCLEOTIDE SEQUENCE</scope>
    <source>
        <strain evidence="2">IBT 34128</strain>
    </source>
</reference>
<keyword evidence="3" id="KW-1185">Reference proteome</keyword>
<sequence>MSSCLTALVCSSCTYNPKCTSQILAILTTFLSLTHAAKWRTSGNSNLCAGSHDPDDRDSTTMAGCDASDASPLKQDCRDMLDTIDQAD</sequence>
<dbReference type="Proteomes" id="UP001141434">
    <property type="component" value="Unassembled WGS sequence"/>
</dbReference>
<dbReference type="AlphaFoldDB" id="A0A9W9F9K6"/>